<dbReference type="InterPro" id="IPR046288">
    <property type="entry name" value="DUF6325"/>
</dbReference>
<name>A0A1H1WB06_9MICO</name>
<evidence type="ECO:0008006" key="3">
    <source>
        <dbReference type="Google" id="ProtNLM"/>
    </source>
</evidence>
<dbReference type="EMBL" id="LT629742">
    <property type="protein sequence ID" value="SDS94417.1"/>
    <property type="molecule type" value="Genomic_DNA"/>
</dbReference>
<protein>
    <recommendedName>
        <fullName evidence="3">DUF1269 domain-containing protein</fullName>
    </recommendedName>
</protein>
<dbReference type="AlphaFoldDB" id="A0A1H1WB06"/>
<dbReference type="Proteomes" id="UP000181956">
    <property type="component" value="Chromosome I"/>
</dbReference>
<organism evidence="1 2">
    <name type="scientific">Microterricola viridarii</name>
    <dbReference type="NCBI Taxonomy" id="412690"/>
    <lineage>
        <taxon>Bacteria</taxon>
        <taxon>Bacillati</taxon>
        <taxon>Actinomycetota</taxon>
        <taxon>Actinomycetes</taxon>
        <taxon>Micrococcales</taxon>
        <taxon>Microbacteriaceae</taxon>
        <taxon>Microterricola</taxon>
    </lineage>
</organism>
<keyword evidence="2" id="KW-1185">Reference proteome</keyword>
<dbReference type="RefSeq" id="WP_083364326.1">
    <property type="nucleotide sequence ID" value="NZ_LT629742.1"/>
</dbReference>
<evidence type="ECO:0000313" key="1">
    <source>
        <dbReference type="EMBL" id="SDS94417.1"/>
    </source>
</evidence>
<accession>A0A1H1WB06</accession>
<dbReference type="STRING" id="412690.SAMN04489834_2488"/>
<evidence type="ECO:0000313" key="2">
    <source>
        <dbReference type="Proteomes" id="UP000181956"/>
    </source>
</evidence>
<reference evidence="2" key="1">
    <citation type="submission" date="2016-10" db="EMBL/GenBank/DDBJ databases">
        <authorList>
            <person name="Varghese N."/>
            <person name="Submissions S."/>
        </authorList>
    </citation>
    <scope>NUCLEOTIDE SEQUENCE [LARGE SCALE GENOMIC DNA]</scope>
    <source>
        <strain evidence="2">DSM 21772</strain>
    </source>
</reference>
<proteinExistence type="predicted"/>
<dbReference type="OrthoDB" id="4464342at2"/>
<dbReference type="Pfam" id="PF19850">
    <property type="entry name" value="DUF6325"/>
    <property type="match status" value="1"/>
</dbReference>
<sequence length="142" mass="15027">MSDLEFGPVELVLAAFEGDRPNVGVIEAVMSLVDAGTVRLLDLVQVSRSESGELSFLEVDEAGITVGEMDMELSGLASEEDLNEFGSNVPPGTSALLLVVELRWAVHLASRLAESNGYVIDFLRIPAPAVNAVVAEARAVSD</sequence>
<gene>
    <name evidence="1" type="ORF">SAMN04489834_2488</name>
</gene>